<dbReference type="eggNOG" id="ENOG502TDBS">
    <property type="taxonomic scope" value="Eukaryota"/>
</dbReference>
<organism evidence="2 3">
    <name type="scientific">Blumeria graminis f. sp. hordei (strain DH14)</name>
    <name type="common">Barley powdery mildew</name>
    <name type="synonym">Oidium monilioides f. sp. hordei</name>
    <dbReference type="NCBI Taxonomy" id="546991"/>
    <lineage>
        <taxon>Eukaryota</taxon>
        <taxon>Fungi</taxon>
        <taxon>Dikarya</taxon>
        <taxon>Ascomycota</taxon>
        <taxon>Pezizomycotina</taxon>
        <taxon>Leotiomycetes</taxon>
        <taxon>Erysiphales</taxon>
        <taxon>Erysiphaceae</taxon>
        <taxon>Blumeria</taxon>
        <taxon>Blumeria hordei</taxon>
    </lineage>
</organism>
<dbReference type="InParanoid" id="N1JKN6"/>
<feature type="compositionally biased region" description="Basic and acidic residues" evidence="1">
    <location>
        <begin position="238"/>
        <end position="254"/>
    </location>
</feature>
<evidence type="ECO:0000313" key="2">
    <source>
        <dbReference type="EMBL" id="CCU82827.1"/>
    </source>
</evidence>
<feature type="region of interest" description="Disordered" evidence="1">
    <location>
        <begin position="130"/>
        <end position="156"/>
    </location>
</feature>
<gene>
    <name evidence="2" type="ORF">BGHDH14_bgh06970</name>
</gene>
<keyword evidence="3" id="KW-1185">Reference proteome</keyword>
<protein>
    <submittedName>
        <fullName evidence="2">EKA-like protein</fullName>
    </submittedName>
</protein>
<reference evidence="2 3" key="1">
    <citation type="journal article" date="2010" name="Science">
        <title>Genome expansion and gene loss in powdery mildew fungi reveal tradeoffs in extreme parasitism.</title>
        <authorList>
            <person name="Spanu P.D."/>
            <person name="Abbott J.C."/>
            <person name="Amselem J."/>
            <person name="Burgis T.A."/>
            <person name="Soanes D.M."/>
            <person name="Stueber K."/>
            <person name="Ver Loren van Themaat E."/>
            <person name="Brown J.K.M."/>
            <person name="Butcher S.A."/>
            <person name="Gurr S.J."/>
            <person name="Lebrun M.-H."/>
            <person name="Ridout C.J."/>
            <person name="Schulze-Lefert P."/>
            <person name="Talbot N.J."/>
            <person name="Ahmadinejad N."/>
            <person name="Ametz C."/>
            <person name="Barton G.R."/>
            <person name="Benjdia M."/>
            <person name="Bidzinski P."/>
            <person name="Bindschedler L.V."/>
            <person name="Both M."/>
            <person name="Brewer M.T."/>
            <person name="Cadle-Davidson L."/>
            <person name="Cadle-Davidson M.M."/>
            <person name="Collemare J."/>
            <person name="Cramer R."/>
            <person name="Frenkel O."/>
            <person name="Godfrey D."/>
            <person name="Harriman J."/>
            <person name="Hoede C."/>
            <person name="King B.C."/>
            <person name="Klages S."/>
            <person name="Kleemann J."/>
            <person name="Knoll D."/>
            <person name="Koti P.S."/>
            <person name="Kreplak J."/>
            <person name="Lopez-Ruiz F.J."/>
            <person name="Lu X."/>
            <person name="Maekawa T."/>
            <person name="Mahanil S."/>
            <person name="Micali C."/>
            <person name="Milgroom M.G."/>
            <person name="Montana G."/>
            <person name="Noir S."/>
            <person name="O'Connell R.J."/>
            <person name="Oberhaensli S."/>
            <person name="Parlange F."/>
            <person name="Pedersen C."/>
            <person name="Quesneville H."/>
            <person name="Reinhardt R."/>
            <person name="Rott M."/>
            <person name="Sacristan S."/>
            <person name="Schmidt S.M."/>
            <person name="Schoen M."/>
            <person name="Skamnioti P."/>
            <person name="Sommer H."/>
            <person name="Stephens A."/>
            <person name="Takahara H."/>
            <person name="Thordal-Christensen H."/>
            <person name="Vigouroux M."/>
            <person name="Wessling R."/>
            <person name="Wicker T."/>
            <person name="Panstruga R."/>
        </authorList>
    </citation>
    <scope>NUCLEOTIDE SEQUENCE [LARGE SCALE GENOMIC DNA]</scope>
    <source>
        <strain evidence="2">DH14</strain>
    </source>
</reference>
<accession>N1JKN6</accession>
<evidence type="ECO:0000313" key="3">
    <source>
        <dbReference type="Proteomes" id="UP000015441"/>
    </source>
</evidence>
<sequence length="621" mass="68100">MATGPTKITRPARQHKAMEKIKIRLQQRLDTRNLSIETIDQDKMDSEMIERLRVFQEDSNSTNPDVEMGDMVIDQYIIEGLDKSRWNVAQKNDDVVPVTSVIPSTKKIAAPAVKKAVIPEVNQVNQATHAQIASTPPSVATEKQQPSCSESRKQKINGCPPELQAMIEAEERRAAQAAKNIMICTAAINAVETAVSLYSEVSNDPFIDSMKIYLRAAIAQFMKSGPSAAPPVLPQRPSCEENKSCPTPKAKERTPMNSQEPIRQVTQAKSTWATVARGSPQMSIAPAKTVRVAPIPAVQVKKQARPATVKPKDVRLFLRLGEEHAWRALSPAGVRDAVTKLVEVPSSNIEHVYRVPTGFAMKAKNEEARQLLLNAAESFSRVEAKVETASDLAALRIATVPVALYTLMGKVTVTEEMVAEEITRTTKAVPVRVRPLGKGRVGAPYQTWIAHFERASAPRPGFRLFDDSGIAVRHQPKQPISQCKRCLQFHGTRGCSRDPACWNCTSTMHSSAECKAHTKCRNCGGPHRSDSRDCLARPTKSGPASKENLEAIRQASQREFAAVVRAKSAVRRAEAAVSAASEKAKIAQTSFKSSNCFEVLMTDSSPSVTKVTEDVNREESL</sequence>
<feature type="region of interest" description="Disordered" evidence="1">
    <location>
        <begin position="525"/>
        <end position="545"/>
    </location>
</feature>
<evidence type="ECO:0000256" key="1">
    <source>
        <dbReference type="SAM" id="MobiDB-lite"/>
    </source>
</evidence>
<feature type="compositionally biased region" description="Polar residues" evidence="1">
    <location>
        <begin position="130"/>
        <end position="149"/>
    </location>
</feature>
<dbReference type="HOGENOM" id="CLU_018153_0_1_1"/>
<comment type="caution">
    <text evidence="2">The sequence shown here is derived from an EMBL/GenBank/DDBJ whole genome shotgun (WGS) entry which is preliminary data.</text>
</comment>
<dbReference type="EMBL" id="CAUH01007122">
    <property type="protein sequence ID" value="CCU82827.1"/>
    <property type="molecule type" value="Genomic_DNA"/>
</dbReference>
<proteinExistence type="predicted"/>
<dbReference type="AlphaFoldDB" id="N1JKN6"/>
<feature type="region of interest" description="Disordered" evidence="1">
    <location>
        <begin position="227"/>
        <end position="263"/>
    </location>
</feature>
<name>N1JKN6_BLUG1</name>
<dbReference type="OrthoDB" id="3611560at2759"/>
<dbReference type="Proteomes" id="UP000015441">
    <property type="component" value="Unassembled WGS sequence"/>
</dbReference>